<protein>
    <submittedName>
        <fullName evidence="1">Uncharacterized protein</fullName>
    </submittedName>
</protein>
<accession>A0A815PXM1</accession>
<proteinExistence type="predicted"/>
<name>A0A815PXM1_9BILA</name>
<dbReference type="Proteomes" id="UP000663864">
    <property type="component" value="Unassembled WGS sequence"/>
</dbReference>
<organism evidence="1 2">
    <name type="scientific">Rotaria sordida</name>
    <dbReference type="NCBI Taxonomy" id="392033"/>
    <lineage>
        <taxon>Eukaryota</taxon>
        <taxon>Metazoa</taxon>
        <taxon>Spiralia</taxon>
        <taxon>Gnathifera</taxon>
        <taxon>Rotifera</taxon>
        <taxon>Eurotatoria</taxon>
        <taxon>Bdelloidea</taxon>
        <taxon>Philodinida</taxon>
        <taxon>Philodinidae</taxon>
        <taxon>Rotaria</taxon>
    </lineage>
</organism>
<dbReference type="EMBL" id="CAJNOT010005084">
    <property type="protein sequence ID" value="CAF1455065.1"/>
    <property type="molecule type" value="Genomic_DNA"/>
</dbReference>
<dbReference type="AlphaFoldDB" id="A0A815PXM1"/>
<reference evidence="1" key="1">
    <citation type="submission" date="2021-02" db="EMBL/GenBank/DDBJ databases">
        <authorList>
            <person name="Nowell W R."/>
        </authorList>
    </citation>
    <scope>NUCLEOTIDE SEQUENCE</scope>
</reference>
<evidence type="ECO:0000313" key="2">
    <source>
        <dbReference type="Proteomes" id="UP000663864"/>
    </source>
</evidence>
<sequence>MYFVTIFLDYHIPITRAEPEVSLMDVNWCHEEGYRILINEKRSVRQAEAKDIKNVLRDMNDKGRPFLCLENELCQTSWSSPCMTAKNQYQFLWTKKLQFIREKNWLNNEQNVLLLSKRYYHENIEESKTILQKTDISEVSMFFWQLQIQNQKATNNEEELKQMNAQIKSVYTIYDIILACKEKMMSNLSNLSNNDARRYYDFSVIASIFIERRLPRFDFNKTIDKTLMIEEYTIAIYKLHWIHWRYKSILIILQTVLTLQCLAKEDKRMFMESLEIYKDQTDINEACYIYTFMHAYLKGKNVNYDEKHVDTIREEFEQMLIQIDAFLTKHLLLAITALHFDSGKNQNQKGIESKEVHIVMNWLCNSWLGHENVIMTDNLDESTLQQINKSELESAERMFSTVRWVDIYFEEVLFLRSFSTPIKKARRILGRMYFDTQPLQGNQETVNFHDSEEEEALKEKQFQLSIDVDRNEVTKKSIKRFTELIKKTKNNDRLQVFYRRKLQVLEQIG</sequence>
<gene>
    <name evidence="1" type="ORF">ZHD862_LOCUS35438</name>
</gene>
<comment type="caution">
    <text evidence="1">The sequence shown here is derived from an EMBL/GenBank/DDBJ whole genome shotgun (WGS) entry which is preliminary data.</text>
</comment>
<evidence type="ECO:0000313" key="1">
    <source>
        <dbReference type="EMBL" id="CAF1455065.1"/>
    </source>
</evidence>